<dbReference type="Proteomes" id="UP000729402">
    <property type="component" value="Unassembled WGS sequence"/>
</dbReference>
<protein>
    <submittedName>
        <fullName evidence="1">Uncharacterized protein</fullName>
    </submittedName>
</protein>
<reference evidence="1" key="2">
    <citation type="submission" date="2021-02" db="EMBL/GenBank/DDBJ databases">
        <authorList>
            <person name="Kimball J.A."/>
            <person name="Haas M.W."/>
            <person name="Macchietto M."/>
            <person name="Kono T."/>
            <person name="Duquette J."/>
            <person name="Shao M."/>
        </authorList>
    </citation>
    <scope>NUCLEOTIDE SEQUENCE</scope>
    <source>
        <tissue evidence="1">Fresh leaf tissue</tissue>
    </source>
</reference>
<dbReference type="OrthoDB" id="274683at2759"/>
<reference evidence="1" key="1">
    <citation type="journal article" date="2021" name="bioRxiv">
        <title>Whole Genome Assembly and Annotation of Northern Wild Rice, Zizania palustris L., Supports a Whole Genome Duplication in the Zizania Genus.</title>
        <authorList>
            <person name="Haas M."/>
            <person name="Kono T."/>
            <person name="Macchietto M."/>
            <person name="Millas R."/>
            <person name="McGilp L."/>
            <person name="Shao M."/>
            <person name="Duquette J."/>
            <person name="Hirsch C.N."/>
            <person name="Kimball J."/>
        </authorList>
    </citation>
    <scope>NUCLEOTIDE SEQUENCE</scope>
    <source>
        <tissue evidence="1">Fresh leaf tissue</tissue>
    </source>
</reference>
<evidence type="ECO:0000313" key="2">
    <source>
        <dbReference type="Proteomes" id="UP000729402"/>
    </source>
</evidence>
<name>A0A8J5V1P1_ZIZPA</name>
<evidence type="ECO:0000313" key="1">
    <source>
        <dbReference type="EMBL" id="KAG8046860.1"/>
    </source>
</evidence>
<comment type="caution">
    <text evidence="1">The sequence shown here is derived from an EMBL/GenBank/DDBJ whole genome shotgun (WGS) entry which is preliminary data.</text>
</comment>
<proteinExistence type="predicted"/>
<accession>A0A8J5V1P1</accession>
<organism evidence="1 2">
    <name type="scientific">Zizania palustris</name>
    <name type="common">Northern wild rice</name>
    <dbReference type="NCBI Taxonomy" id="103762"/>
    <lineage>
        <taxon>Eukaryota</taxon>
        <taxon>Viridiplantae</taxon>
        <taxon>Streptophyta</taxon>
        <taxon>Embryophyta</taxon>
        <taxon>Tracheophyta</taxon>
        <taxon>Spermatophyta</taxon>
        <taxon>Magnoliopsida</taxon>
        <taxon>Liliopsida</taxon>
        <taxon>Poales</taxon>
        <taxon>Poaceae</taxon>
        <taxon>BOP clade</taxon>
        <taxon>Oryzoideae</taxon>
        <taxon>Oryzeae</taxon>
        <taxon>Zizaniinae</taxon>
        <taxon>Zizania</taxon>
    </lineage>
</organism>
<dbReference type="EMBL" id="JAAALK010000290">
    <property type="protein sequence ID" value="KAG8046860.1"/>
    <property type="molecule type" value="Genomic_DNA"/>
</dbReference>
<gene>
    <name evidence="1" type="ORF">GUJ93_ZPchr0008g13002</name>
</gene>
<keyword evidence="2" id="KW-1185">Reference proteome</keyword>
<dbReference type="AlphaFoldDB" id="A0A8J5V1P1"/>
<sequence length="169" mass="18631">MLAASLDLAARRCLPRPRHEPPDVEKSTVYSSYNGSPTSAGCDAMDSVVARCPLAVAWPQICRRRHPPSYIRPDRPQSVGISPNYRVVVTQVKTVATDGYDVVQLEYHGVRDDKLTRPELGHLGKAVVPLLSHVQESRIHPCSSPSRSRGFVASPPFSYCGILQGSWRI</sequence>